<feature type="compositionally biased region" description="Low complexity" evidence="1">
    <location>
        <begin position="394"/>
        <end position="405"/>
    </location>
</feature>
<reference evidence="3" key="1">
    <citation type="journal article" date="2019" name="Int. J. Syst. Evol. Microbiol.">
        <title>The Global Catalogue of Microorganisms (GCM) 10K type strain sequencing project: providing services to taxonomists for standard genome sequencing and annotation.</title>
        <authorList>
            <consortium name="The Broad Institute Genomics Platform"/>
            <consortium name="The Broad Institute Genome Sequencing Center for Infectious Disease"/>
            <person name="Wu L."/>
            <person name="Ma J."/>
        </authorList>
    </citation>
    <scope>NUCLEOTIDE SEQUENCE [LARGE SCALE GENOMIC DNA]</scope>
    <source>
        <strain evidence="3">CGMCC 1.16855</strain>
    </source>
</reference>
<feature type="compositionally biased region" description="Low complexity" evidence="1">
    <location>
        <begin position="260"/>
        <end position="274"/>
    </location>
</feature>
<evidence type="ECO:0008006" key="4">
    <source>
        <dbReference type="Google" id="ProtNLM"/>
    </source>
</evidence>
<feature type="compositionally biased region" description="Pro residues" evidence="1">
    <location>
        <begin position="473"/>
        <end position="487"/>
    </location>
</feature>
<dbReference type="RefSeq" id="WP_216838621.1">
    <property type="nucleotide sequence ID" value="NZ_JAFNJS010000007.1"/>
</dbReference>
<accession>A0ABV7BXN6</accession>
<feature type="compositionally biased region" description="Low complexity" evidence="1">
    <location>
        <begin position="488"/>
        <end position="505"/>
    </location>
</feature>
<evidence type="ECO:0000256" key="1">
    <source>
        <dbReference type="SAM" id="MobiDB-lite"/>
    </source>
</evidence>
<organism evidence="2 3">
    <name type="scientific">Falsiroseomonas tokyonensis</name>
    <dbReference type="NCBI Taxonomy" id="430521"/>
    <lineage>
        <taxon>Bacteria</taxon>
        <taxon>Pseudomonadati</taxon>
        <taxon>Pseudomonadota</taxon>
        <taxon>Alphaproteobacteria</taxon>
        <taxon>Acetobacterales</taxon>
        <taxon>Roseomonadaceae</taxon>
        <taxon>Falsiroseomonas</taxon>
    </lineage>
</organism>
<keyword evidence="3" id="KW-1185">Reference proteome</keyword>
<feature type="compositionally biased region" description="Low complexity" evidence="1">
    <location>
        <begin position="363"/>
        <end position="382"/>
    </location>
</feature>
<feature type="region of interest" description="Disordered" evidence="1">
    <location>
        <begin position="363"/>
        <end position="549"/>
    </location>
</feature>
<feature type="compositionally biased region" description="Low complexity" evidence="1">
    <location>
        <begin position="417"/>
        <end position="438"/>
    </location>
</feature>
<protein>
    <recommendedName>
        <fullName evidence="4">Sel1 repeat family protein</fullName>
    </recommendedName>
</protein>
<dbReference type="Proteomes" id="UP001595420">
    <property type="component" value="Unassembled WGS sequence"/>
</dbReference>
<proteinExistence type="predicted"/>
<sequence>MVALRAEAELILAHPALGLALLDLSAGAGPDPVALLRARLTGIGFGAAFPGVLPIVHRVLSEQDLWRLPLILDHAFAARPTIGQRGQGWITALQATYLPPAVEPQPVAEPVAEARPAREAMPTLQDPSPEIAAPPTAARSRRLLVPICSVAALALGLGAALLQVAGGAQAPSPAIPGGASQVAHQAPQQAIPDPSAEGETGSSGEADLAMAALIAPGAEPEGAAETGLAEAPAYPRLSEEPDPSATAEDRAIDPPPSDPAPAEAEARPALPGRAMAAAETQPDRAAEPPAPGPAKASKPEMARSKSADIRESEAAPPPVPPMAHREAPGESAPQAQTPATPPAPPPVVEAAPIPVAPVEAVPTPSAASAMTAAPAPARTPAEPGDDATDPPAPLADAAPPSLIAPWLPPAEVPPPAVAQAAAEDGTEAPAPSAGSAPAAPVPPQVEAPAPPLATTQAPPGQDAAEVPLHLPDAAPPSPAAPWLPPAEAPAQAVPQVAPGPDIAAPSPSPAPASPAAPAVTQAATGRDAAEPSAPATAARPPVAATPAMDPRVVAMLVTRGEEMMARGDISAARLLFARAAASGSAAAATAMGRSFDPEVLRQLSVRGIRPDAEQAAQWYRRAAELGARP</sequence>
<feature type="region of interest" description="Disordered" evidence="1">
    <location>
        <begin position="235"/>
        <end position="350"/>
    </location>
</feature>
<gene>
    <name evidence="2" type="ORF">ACFOD3_21615</name>
</gene>
<evidence type="ECO:0000313" key="2">
    <source>
        <dbReference type="EMBL" id="MFC3002512.1"/>
    </source>
</evidence>
<name>A0ABV7BXN6_9PROT</name>
<dbReference type="EMBL" id="JBHRSB010000007">
    <property type="protein sequence ID" value="MFC3002512.1"/>
    <property type="molecule type" value="Genomic_DNA"/>
</dbReference>
<feature type="compositionally biased region" description="Pro residues" evidence="1">
    <location>
        <begin position="439"/>
        <end position="451"/>
    </location>
</feature>
<evidence type="ECO:0000313" key="3">
    <source>
        <dbReference type="Proteomes" id="UP001595420"/>
    </source>
</evidence>
<feature type="compositionally biased region" description="Low complexity" evidence="1">
    <location>
        <begin position="530"/>
        <end position="547"/>
    </location>
</feature>
<feature type="compositionally biased region" description="Basic and acidic residues" evidence="1">
    <location>
        <begin position="297"/>
        <end position="313"/>
    </location>
</feature>
<feature type="compositionally biased region" description="Pro residues" evidence="1">
    <location>
        <begin position="406"/>
        <end position="416"/>
    </location>
</feature>
<comment type="caution">
    <text evidence="2">The sequence shown here is derived from an EMBL/GenBank/DDBJ whole genome shotgun (WGS) entry which is preliminary data.</text>
</comment>
<feature type="region of interest" description="Disordered" evidence="1">
    <location>
        <begin position="168"/>
        <end position="203"/>
    </location>
</feature>